<keyword evidence="2" id="KW-1185">Reference proteome</keyword>
<dbReference type="Pfam" id="PF05721">
    <property type="entry name" value="PhyH"/>
    <property type="match status" value="1"/>
</dbReference>
<name>A0A0D2HSJ8_CLAB1</name>
<gene>
    <name evidence="1" type="ORF">Z519_05170</name>
</gene>
<dbReference type="AlphaFoldDB" id="A0A0D2HSJ8"/>
<evidence type="ECO:0000313" key="2">
    <source>
        <dbReference type="Proteomes" id="UP000053789"/>
    </source>
</evidence>
<reference evidence="1" key="1">
    <citation type="submission" date="2015-01" db="EMBL/GenBank/DDBJ databases">
        <title>The Genome Sequence of Cladophialophora bantiana CBS 173.52.</title>
        <authorList>
            <consortium name="The Broad Institute Genomics Platform"/>
            <person name="Cuomo C."/>
            <person name="de Hoog S."/>
            <person name="Gorbushina A."/>
            <person name="Stielow B."/>
            <person name="Teixiera M."/>
            <person name="Abouelleil A."/>
            <person name="Chapman S.B."/>
            <person name="Priest M."/>
            <person name="Young S.K."/>
            <person name="Wortman J."/>
            <person name="Nusbaum C."/>
            <person name="Birren B."/>
        </authorList>
    </citation>
    <scope>NUCLEOTIDE SEQUENCE [LARGE SCALE GENOMIC DNA]</scope>
    <source>
        <strain evidence="1">CBS 173.52</strain>
    </source>
</reference>
<dbReference type="InterPro" id="IPR008775">
    <property type="entry name" value="Phytyl_CoA_dOase-like"/>
</dbReference>
<dbReference type="Gene3D" id="2.60.120.620">
    <property type="entry name" value="q2cbj1_9rhob like domain"/>
    <property type="match status" value="1"/>
</dbReference>
<dbReference type="HOGENOM" id="CLU_047725_0_2_1"/>
<sequence length="316" mass="35350">MASILQHARRVAWDSYKGDHSPGHRIRKLSRSAPLSLFIEALEADGCVIVKDFTDKAALEKAEWEVRPWLDQQVNGVKVGGKFLYRAKPSLSATVREKFFADPLYQALCEHFLALETTHYYGNKPLTTTSHPLLSISIAFDIPPGTPAQNLHRDDKNHHARHSHADKYEKGRDMLLGLFVPSCDTTKANGATRVVPGSHLWGDDMPDFGSDGNRGVVDAEMRMGEAFIMLGSLYHGAGAYEKPLGTVKDGDRESRTVYAMFSCTGVHRQEEVSFLSYSIDEVKTYSKIVQERLGWKQSEPNLGWVDLKSPEFLLAQ</sequence>
<dbReference type="SUPFAM" id="SSF51197">
    <property type="entry name" value="Clavaminate synthase-like"/>
    <property type="match status" value="1"/>
</dbReference>
<dbReference type="OrthoDB" id="445007at2759"/>
<protein>
    <recommendedName>
        <fullName evidence="3">Phytanoyl-CoA dioxygenase</fullName>
    </recommendedName>
</protein>
<dbReference type="EMBL" id="KN846986">
    <property type="protein sequence ID" value="KIW93855.1"/>
    <property type="molecule type" value="Genomic_DNA"/>
</dbReference>
<proteinExistence type="predicted"/>
<evidence type="ECO:0008006" key="3">
    <source>
        <dbReference type="Google" id="ProtNLM"/>
    </source>
</evidence>
<organism evidence="1 2">
    <name type="scientific">Cladophialophora bantiana (strain ATCC 10958 / CBS 173.52 / CDC B-1940 / NIH 8579)</name>
    <name type="common">Xylohypha bantiana</name>
    <dbReference type="NCBI Taxonomy" id="1442370"/>
    <lineage>
        <taxon>Eukaryota</taxon>
        <taxon>Fungi</taxon>
        <taxon>Dikarya</taxon>
        <taxon>Ascomycota</taxon>
        <taxon>Pezizomycotina</taxon>
        <taxon>Eurotiomycetes</taxon>
        <taxon>Chaetothyriomycetidae</taxon>
        <taxon>Chaetothyriales</taxon>
        <taxon>Herpotrichiellaceae</taxon>
        <taxon>Cladophialophora</taxon>
    </lineage>
</organism>
<dbReference type="Proteomes" id="UP000053789">
    <property type="component" value="Unassembled WGS sequence"/>
</dbReference>
<dbReference type="VEuPathDB" id="FungiDB:Z519_05170"/>
<evidence type="ECO:0000313" key="1">
    <source>
        <dbReference type="EMBL" id="KIW93855.1"/>
    </source>
</evidence>
<dbReference type="RefSeq" id="XP_016620524.1">
    <property type="nucleotide sequence ID" value="XM_016762911.1"/>
</dbReference>
<dbReference type="GeneID" id="27698098"/>
<accession>A0A0D2HSJ8</accession>